<proteinExistence type="predicted"/>
<keyword evidence="3" id="KW-1185">Reference proteome</keyword>
<organism evidence="2 3">
    <name type="scientific">Pseudomonas guineae</name>
    <dbReference type="NCBI Taxonomy" id="425504"/>
    <lineage>
        <taxon>Bacteria</taxon>
        <taxon>Pseudomonadati</taxon>
        <taxon>Pseudomonadota</taxon>
        <taxon>Gammaproteobacteria</taxon>
        <taxon>Pseudomonadales</taxon>
        <taxon>Pseudomonadaceae</taxon>
        <taxon>Pseudomonas</taxon>
    </lineage>
</organism>
<dbReference type="EMBL" id="FOQL01000006">
    <property type="protein sequence ID" value="SFJ17563.1"/>
    <property type="molecule type" value="Genomic_DNA"/>
</dbReference>
<evidence type="ECO:0000313" key="3">
    <source>
        <dbReference type="Proteomes" id="UP000243606"/>
    </source>
</evidence>
<evidence type="ECO:0000313" key="2">
    <source>
        <dbReference type="EMBL" id="SFJ17563.1"/>
    </source>
</evidence>
<dbReference type="Proteomes" id="UP000243606">
    <property type="component" value="Unassembled WGS sequence"/>
</dbReference>
<protein>
    <submittedName>
        <fullName evidence="2">Uncharacterized protein</fullName>
    </submittedName>
</protein>
<sequence>MDAARAVMGKGGPFIGGPHPAGPSEQLWSEETERSGVTAAGWSEG</sequence>
<evidence type="ECO:0000256" key="1">
    <source>
        <dbReference type="SAM" id="MobiDB-lite"/>
    </source>
</evidence>
<dbReference type="AlphaFoldDB" id="A0A1I3P7S1"/>
<reference evidence="3" key="1">
    <citation type="submission" date="2016-10" db="EMBL/GenBank/DDBJ databases">
        <authorList>
            <person name="Varghese N."/>
            <person name="Submissions S."/>
        </authorList>
    </citation>
    <scope>NUCLEOTIDE SEQUENCE [LARGE SCALE GENOMIC DNA]</scope>
    <source>
        <strain evidence="3">LMG 24016</strain>
    </source>
</reference>
<gene>
    <name evidence="2" type="ORF">SAMN05216206_3607</name>
</gene>
<name>A0A1I3P7S1_9PSED</name>
<accession>A0A1I3P7S1</accession>
<feature type="region of interest" description="Disordered" evidence="1">
    <location>
        <begin position="1"/>
        <end position="45"/>
    </location>
</feature>